<evidence type="ECO:0000313" key="10">
    <source>
        <dbReference type="Proteomes" id="UP000094622"/>
    </source>
</evidence>
<comment type="caution">
    <text evidence="9">The sequence shown here is derived from an EMBL/GenBank/DDBJ whole genome shotgun (WGS) entry which is preliminary data.</text>
</comment>
<comment type="similarity">
    <text evidence="1 5">Belongs to the FlgD family.</text>
</comment>
<dbReference type="Pfam" id="PF13861">
    <property type="entry name" value="FLgD_tudor"/>
    <property type="match status" value="1"/>
</dbReference>
<evidence type="ECO:0000256" key="2">
    <source>
        <dbReference type="ARBA" id="ARBA00016013"/>
    </source>
</evidence>
<evidence type="ECO:0000259" key="7">
    <source>
        <dbReference type="Pfam" id="PF13860"/>
    </source>
</evidence>
<dbReference type="Pfam" id="PF03963">
    <property type="entry name" value="FlgD"/>
    <property type="match status" value="1"/>
</dbReference>
<dbReference type="InterPro" id="IPR005648">
    <property type="entry name" value="FlgD"/>
</dbReference>
<evidence type="ECO:0000313" key="9">
    <source>
        <dbReference type="EMBL" id="ODN70084.1"/>
    </source>
</evidence>
<dbReference type="EMBL" id="MCRJ01000063">
    <property type="protein sequence ID" value="ODN70084.1"/>
    <property type="molecule type" value="Genomic_DNA"/>
</dbReference>
<dbReference type="InterPro" id="IPR025965">
    <property type="entry name" value="FlgD/Vpr_Ig-like"/>
</dbReference>
<keyword evidence="3 5" id="KW-1005">Bacterial flagellum biogenesis</keyword>
<dbReference type="RefSeq" id="WP_069307184.1">
    <property type="nucleotide sequence ID" value="NZ_MCRJ01000063.1"/>
</dbReference>
<proteinExistence type="inferred from homology"/>
<dbReference type="PATRIC" id="fig|1439726.3.peg.2765"/>
<sequence>MDVSTLTSTGSSSSATTSATSSMMSNYDTFLTLLTTQLTNQNPLDPMDSDKFTEQLVAFSSVEQQIQTNTNLEDMLSALAASTTLNLVNYVGKEVTALSDTTSLASGSANWTYTLGAAPDTVEVTITNAAGAVVKTDKIAGAKGDNAYAWDGETDSGTTAPDGSYTISIVAKDAEGATVSVSTRTSGVVKAIDVSGTEPYLTVGTSKIPLSNVIAVGQ</sequence>
<feature type="region of interest" description="Disordered" evidence="6">
    <location>
        <begin position="1"/>
        <end position="20"/>
    </location>
</feature>
<reference evidence="9 10" key="1">
    <citation type="submission" date="2016-07" db="EMBL/GenBank/DDBJ databases">
        <title>Draft Genome Sequence of Methylobrevis pamukkalensis PK2.</title>
        <authorList>
            <person name="Vasilenko O.V."/>
            <person name="Doronina N.V."/>
            <person name="Shmareva M.N."/>
            <person name="Tarlachkov S.V."/>
            <person name="Mustakhimov I."/>
            <person name="Trotsenko Y.A."/>
        </authorList>
    </citation>
    <scope>NUCLEOTIDE SEQUENCE [LARGE SCALE GENOMIC DNA]</scope>
    <source>
        <strain evidence="9 10">PK2</strain>
    </source>
</reference>
<organism evidence="9 10">
    <name type="scientific">Methylobrevis pamukkalensis</name>
    <dbReference type="NCBI Taxonomy" id="1439726"/>
    <lineage>
        <taxon>Bacteria</taxon>
        <taxon>Pseudomonadati</taxon>
        <taxon>Pseudomonadota</taxon>
        <taxon>Alphaproteobacteria</taxon>
        <taxon>Hyphomicrobiales</taxon>
        <taxon>Pleomorphomonadaceae</taxon>
        <taxon>Methylobrevis</taxon>
    </lineage>
</organism>
<evidence type="ECO:0000256" key="6">
    <source>
        <dbReference type="SAM" id="MobiDB-lite"/>
    </source>
</evidence>
<evidence type="ECO:0000256" key="3">
    <source>
        <dbReference type="ARBA" id="ARBA00022795"/>
    </source>
</evidence>
<comment type="function">
    <text evidence="4 5">Required for flagellar hook formation. May act as a scaffolding protein.</text>
</comment>
<dbReference type="GO" id="GO:0044781">
    <property type="term" value="P:bacterial-type flagellum organization"/>
    <property type="evidence" value="ECO:0007669"/>
    <property type="project" value="UniProtKB-UniRule"/>
</dbReference>
<evidence type="ECO:0000256" key="5">
    <source>
        <dbReference type="RuleBase" id="RU362076"/>
    </source>
</evidence>
<gene>
    <name evidence="9" type="primary">flgD</name>
    <name evidence="9" type="ORF">A6302_02624</name>
</gene>
<dbReference type="Proteomes" id="UP000094622">
    <property type="component" value="Unassembled WGS sequence"/>
</dbReference>
<evidence type="ECO:0000256" key="4">
    <source>
        <dbReference type="ARBA" id="ARBA00024746"/>
    </source>
</evidence>
<accession>A0A1E3H1B0</accession>
<evidence type="ECO:0000259" key="8">
    <source>
        <dbReference type="Pfam" id="PF13861"/>
    </source>
</evidence>
<dbReference type="Pfam" id="PF13860">
    <property type="entry name" value="FlgD_ig"/>
    <property type="match status" value="1"/>
</dbReference>
<feature type="domain" description="FlgD Tudor-like" evidence="8">
    <location>
        <begin position="83"/>
        <end position="213"/>
    </location>
</feature>
<dbReference type="AlphaFoldDB" id="A0A1E3H1B0"/>
<name>A0A1E3H1B0_9HYPH</name>
<keyword evidence="10" id="KW-1185">Reference proteome</keyword>
<protein>
    <recommendedName>
        <fullName evidence="2 5">Basal-body rod modification protein FlgD</fullName>
    </recommendedName>
</protein>
<feature type="domain" description="FlgD/Vpr Ig-like" evidence="7">
    <location>
        <begin position="101"/>
        <end position="174"/>
    </location>
</feature>
<dbReference type="OrthoDB" id="9785233at2"/>
<evidence type="ECO:0000256" key="1">
    <source>
        <dbReference type="ARBA" id="ARBA00010577"/>
    </source>
</evidence>
<dbReference type="Gene3D" id="2.60.40.4070">
    <property type="match status" value="1"/>
</dbReference>
<dbReference type="InterPro" id="IPR025963">
    <property type="entry name" value="FLgD_Tudor"/>
</dbReference>
<dbReference type="Gene3D" id="2.30.30.910">
    <property type="match status" value="1"/>
</dbReference>